<gene>
    <name evidence="2" type="ORF">L596_009745</name>
</gene>
<keyword evidence="3" id="KW-1185">Reference proteome</keyword>
<reference evidence="2 3" key="2">
    <citation type="journal article" date="2019" name="G3 (Bethesda)">
        <title>Hybrid Assembly of the Genome of the Entomopathogenic Nematode Steinernema carpocapsae Identifies the X-Chromosome.</title>
        <authorList>
            <person name="Serra L."/>
            <person name="Macchietto M."/>
            <person name="Macias-Munoz A."/>
            <person name="McGill C.J."/>
            <person name="Rodriguez I.M."/>
            <person name="Rodriguez B."/>
            <person name="Murad R."/>
            <person name="Mortazavi A."/>
        </authorList>
    </citation>
    <scope>NUCLEOTIDE SEQUENCE [LARGE SCALE GENOMIC DNA]</scope>
    <source>
        <strain evidence="2 3">ALL</strain>
    </source>
</reference>
<evidence type="ECO:0000313" key="2">
    <source>
        <dbReference type="EMBL" id="TKR95602.1"/>
    </source>
</evidence>
<dbReference type="AlphaFoldDB" id="A0A4U5PG91"/>
<organism evidence="2 3">
    <name type="scientific">Steinernema carpocapsae</name>
    <name type="common">Entomopathogenic nematode</name>
    <dbReference type="NCBI Taxonomy" id="34508"/>
    <lineage>
        <taxon>Eukaryota</taxon>
        <taxon>Metazoa</taxon>
        <taxon>Ecdysozoa</taxon>
        <taxon>Nematoda</taxon>
        <taxon>Chromadorea</taxon>
        <taxon>Rhabditida</taxon>
        <taxon>Tylenchina</taxon>
        <taxon>Panagrolaimomorpha</taxon>
        <taxon>Strongyloidoidea</taxon>
        <taxon>Steinernematidae</taxon>
        <taxon>Steinernema</taxon>
    </lineage>
</organism>
<reference evidence="2 3" key="1">
    <citation type="journal article" date="2015" name="Genome Biol.">
        <title>Comparative genomics of Steinernema reveals deeply conserved gene regulatory networks.</title>
        <authorList>
            <person name="Dillman A.R."/>
            <person name="Macchietto M."/>
            <person name="Porter C.F."/>
            <person name="Rogers A."/>
            <person name="Williams B."/>
            <person name="Antoshechkin I."/>
            <person name="Lee M.M."/>
            <person name="Goodwin Z."/>
            <person name="Lu X."/>
            <person name="Lewis E.E."/>
            <person name="Goodrich-Blair H."/>
            <person name="Stock S.P."/>
            <person name="Adams B.J."/>
            <person name="Sternberg P.W."/>
            <person name="Mortazavi A."/>
        </authorList>
    </citation>
    <scope>NUCLEOTIDE SEQUENCE [LARGE SCALE GENOMIC DNA]</scope>
    <source>
        <strain evidence="2 3">ALL</strain>
    </source>
</reference>
<dbReference type="EMBL" id="AZBU02000002">
    <property type="protein sequence ID" value="TKR95602.1"/>
    <property type="molecule type" value="Genomic_DNA"/>
</dbReference>
<sequence length="68" mass="7326">MLRRRTDDASLGASSSFCGLLVTSRAPSLVGAPTTRRSSPPPLPTPLFVFPTERRATLPPTRFDIATN</sequence>
<feature type="region of interest" description="Disordered" evidence="1">
    <location>
        <begin position="30"/>
        <end position="49"/>
    </location>
</feature>
<name>A0A4U5PG91_STECR</name>
<proteinExistence type="predicted"/>
<protein>
    <submittedName>
        <fullName evidence="2">Uncharacterized protein</fullName>
    </submittedName>
</protein>
<accession>A0A4U5PG91</accession>
<dbReference type="Proteomes" id="UP000298663">
    <property type="component" value="Unassembled WGS sequence"/>
</dbReference>
<evidence type="ECO:0000256" key="1">
    <source>
        <dbReference type="SAM" id="MobiDB-lite"/>
    </source>
</evidence>
<comment type="caution">
    <text evidence="2">The sequence shown here is derived from an EMBL/GenBank/DDBJ whole genome shotgun (WGS) entry which is preliminary data.</text>
</comment>
<evidence type="ECO:0000313" key="3">
    <source>
        <dbReference type="Proteomes" id="UP000298663"/>
    </source>
</evidence>